<comment type="caution">
    <text evidence="1">The sequence shown here is derived from an EMBL/GenBank/DDBJ whole genome shotgun (WGS) entry which is preliminary data.</text>
</comment>
<dbReference type="InParanoid" id="J9D3Y9"/>
<protein>
    <submittedName>
        <fullName evidence="1">Uncharacterized protein</fullName>
    </submittedName>
</protein>
<dbReference type="EMBL" id="AFBI03000081">
    <property type="protein sequence ID" value="EJW02259.1"/>
    <property type="molecule type" value="Genomic_DNA"/>
</dbReference>
<proteinExistence type="predicted"/>
<sequence>MKKNMKICVSVCLKFRKIFYMLALFLLMFFLSFKVATSVIISGILQSRMMFSPLIKSYKLVLVEPNYSYRTKQQNIQLNNTISTYNENKTLKGNQMRINLQIRG</sequence>
<dbReference type="AlphaFoldDB" id="J9D3Y9"/>
<organism evidence="1 2">
    <name type="scientific">Edhazardia aedis (strain USNM 41457)</name>
    <name type="common">Microsporidian parasite</name>
    <dbReference type="NCBI Taxonomy" id="1003232"/>
    <lineage>
        <taxon>Eukaryota</taxon>
        <taxon>Fungi</taxon>
        <taxon>Fungi incertae sedis</taxon>
        <taxon>Microsporidia</taxon>
        <taxon>Edhazardia</taxon>
    </lineage>
</organism>
<evidence type="ECO:0000313" key="1">
    <source>
        <dbReference type="EMBL" id="EJW02259.1"/>
    </source>
</evidence>
<dbReference type="Proteomes" id="UP000003163">
    <property type="component" value="Unassembled WGS sequence"/>
</dbReference>
<reference evidence="2" key="2">
    <citation type="submission" date="2015-07" db="EMBL/GenBank/DDBJ databases">
        <title>Contrasting host-pathogen interactions and genome evolution in two generalist and specialist microsporidian pathogens of mosquitoes.</title>
        <authorList>
            <consortium name="The Broad Institute Genomics Platform"/>
            <consortium name="The Broad Institute Genome Sequencing Center for Infectious Disease"/>
            <person name="Cuomo C.A."/>
            <person name="Sanscrainte N.D."/>
            <person name="Goldberg J.M."/>
            <person name="Heiman D."/>
            <person name="Young S."/>
            <person name="Zeng Q."/>
            <person name="Becnel J.J."/>
            <person name="Birren B.W."/>
        </authorList>
    </citation>
    <scope>NUCLEOTIDE SEQUENCE [LARGE SCALE GENOMIC DNA]</scope>
    <source>
        <strain evidence="2">USNM 41457</strain>
    </source>
</reference>
<name>J9D3Y9_EDHAE</name>
<accession>J9D3Y9</accession>
<gene>
    <name evidence="1" type="ORF">EDEG_03302</name>
</gene>
<evidence type="ECO:0000313" key="2">
    <source>
        <dbReference type="Proteomes" id="UP000003163"/>
    </source>
</evidence>
<keyword evidence="2" id="KW-1185">Reference proteome</keyword>
<dbReference type="HOGENOM" id="CLU_2250113_0_0_1"/>
<reference evidence="1 2" key="1">
    <citation type="submission" date="2011-08" db="EMBL/GenBank/DDBJ databases">
        <authorList>
            <person name="Liu Z.J."/>
            <person name="Shi F.L."/>
            <person name="Lu J.Q."/>
            <person name="Li M."/>
            <person name="Wang Z.L."/>
        </authorList>
    </citation>
    <scope>NUCLEOTIDE SEQUENCE [LARGE SCALE GENOMIC DNA]</scope>
    <source>
        <strain evidence="1 2">USNM 41457</strain>
    </source>
</reference>
<dbReference type="VEuPathDB" id="MicrosporidiaDB:EDEG_03302"/>